<dbReference type="Gene3D" id="3.40.190.290">
    <property type="match status" value="1"/>
</dbReference>
<dbReference type="Pfam" id="PF00126">
    <property type="entry name" value="HTH_1"/>
    <property type="match status" value="1"/>
</dbReference>
<protein>
    <submittedName>
        <fullName evidence="6">DNA-binding transcriptional LysR family regulator</fullName>
    </submittedName>
</protein>
<comment type="similarity">
    <text evidence="1">Belongs to the LysR transcriptional regulatory family.</text>
</comment>
<evidence type="ECO:0000256" key="1">
    <source>
        <dbReference type="ARBA" id="ARBA00009437"/>
    </source>
</evidence>
<keyword evidence="2" id="KW-0805">Transcription regulation</keyword>
<dbReference type="InterPro" id="IPR036390">
    <property type="entry name" value="WH_DNA-bd_sf"/>
</dbReference>
<dbReference type="SUPFAM" id="SSF53850">
    <property type="entry name" value="Periplasmic binding protein-like II"/>
    <property type="match status" value="1"/>
</dbReference>
<dbReference type="Pfam" id="PF03466">
    <property type="entry name" value="LysR_substrate"/>
    <property type="match status" value="1"/>
</dbReference>
<dbReference type="PROSITE" id="PS50931">
    <property type="entry name" value="HTH_LYSR"/>
    <property type="match status" value="1"/>
</dbReference>
<dbReference type="InterPro" id="IPR005119">
    <property type="entry name" value="LysR_subst-bd"/>
</dbReference>
<keyword evidence="7" id="KW-1185">Reference proteome</keyword>
<evidence type="ECO:0000313" key="6">
    <source>
        <dbReference type="EMBL" id="TCL00310.1"/>
    </source>
</evidence>
<dbReference type="AlphaFoldDB" id="A0A4R1N1T0"/>
<dbReference type="RefSeq" id="WP_132861099.1">
    <property type="nucleotide sequence ID" value="NZ_SMGR01000003.1"/>
</dbReference>
<evidence type="ECO:0000256" key="3">
    <source>
        <dbReference type="ARBA" id="ARBA00023125"/>
    </source>
</evidence>
<keyword evidence="3 6" id="KW-0238">DNA-binding</keyword>
<dbReference type="EMBL" id="SMGR01000003">
    <property type="protein sequence ID" value="TCL00310.1"/>
    <property type="molecule type" value="Genomic_DNA"/>
</dbReference>
<dbReference type="InterPro" id="IPR000847">
    <property type="entry name" value="LysR_HTH_N"/>
</dbReference>
<keyword evidence="4" id="KW-0804">Transcription</keyword>
<dbReference type="GO" id="GO:0003700">
    <property type="term" value="F:DNA-binding transcription factor activity"/>
    <property type="evidence" value="ECO:0007669"/>
    <property type="project" value="InterPro"/>
</dbReference>
<reference evidence="6 7" key="1">
    <citation type="submission" date="2019-03" db="EMBL/GenBank/DDBJ databases">
        <title>Genomic Encyclopedia of Archaeal and Bacterial Type Strains, Phase II (KMG-II): from individual species to whole genera.</title>
        <authorList>
            <person name="Goeker M."/>
        </authorList>
    </citation>
    <scope>NUCLEOTIDE SEQUENCE [LARGE SCALE GENOMIC DNA]</scope>
    <source>
        <strain evidence="6 7">DSM 26433</strain>
    </source>
</reference>
<evidence type="ECO:0000256" key="2">
    <source>
        <dbReference type="ARBA" id="ARBA00023015"/>
    </source>
</evidence>
<dbReference type="InterPro" id="IPR036388">
    <property type="entry name" value="WH-like_DNA-bd_sf"/>
</dbReference>
<organism evidence="6 7">
    <name type="scientific">Shimia isoporae</name>
    <dbReference type="NCBI Taxonomy" id="647720"/>
    <lineage>
        <taxon>Bacteria</taxon>
        <taxon>Pseudomonadati</taxon>
        <taxon>Pseudomonadota</taxon>
        <taxon>Alphaproteobacteria</taxon>
        <taxon>Rhodobacterales</taxon>
        <taxon>Roseobacteraceae</taxon>
    </lineage>
</organism>
<dbReference type="OrthoDB" id="9813056at2"/>
<proteinExistence type="inferred from homology"/>
<evidence type="ECO:0000259" key="5">
    <source>
        <dbReference type="PROSITE" id="PS50931"/>
    </source>
</evidence>
<gene>
    <name evidence="6" type="ORF">BXY66_2951</name>
</gene>
<sequence length="298" mass="32754">MIDLSDLHFFRTVAKSASLSDAARHLGVSPPAVSQRLSALENRMGLALINRGPNGLGLTGEGAELLQKADPLLNQADALMKDLFEKREALSGPVRILAPFGYGRLNIAPLVGTFAKAHPDISPDLFLSDHPRRHMGDETWDIVVNVGRLPDLSATQTVLCRNKRLLCASPTYLASVGHPEHPSHLSSHRCGCIQEDAADVTHWRFSSDDGLECRVRFTPAFRSNDGEVVRAWALDGLGIVERSEWSVRDDIDRGRLLRVLPEWSLPDADVVAIVQPSHLRPKKVTALLNHLREGLSNT</sequence>
<evidence type="ECO:0000256" key="4">
    <source>
        <dbReference type="ARBA" id="ARBA00023163"/>
    </source>
</evidence>
<dbReference type="Proteomes" id="UP000295673">
    <property type="component" value="Unassembled WGS sequence"/>
</dbReference>
<dbReference type="Gene3D" id="1.10.10.10">
    <property type="entry name" value="Winged helix-like DNA-binding domain superfamily/Winged helix DNA-binding domain"/>
    <property type="match status" value="1"/>
</dbReference>
<dbReference type="GO" id="GO:0003677">
    <property type="term" value="F:DNA binding"/>
    <property type="evidence" value="ECO:0007669"/>
    <property type="project" value="UniProtKB-KW"/>
</dbReference>
<dbReference type="PANTHER" id="PTHR30537">
    <property type="entry name" value="HTH-TYPE TRANSCRIPTIONAL REGULATOR"/>
    <property type="match status" value="1"/>
</dbReference>
<dbReference type="InterPro" id="IPR058163">
    <property type="entry name" value="LysR-type_TF_proteobact-type"/>
</dbReference>
<feature type="domain" description="HTH lysR-type" evidence="5">
    <location>
        <begin position="2"/>
        <end position="59"/>
    </location>
</feature>
<accession>A0A4R1N1T0</accession>
<dbReference type="SUPFAM" id="SSF46785">
    <property type="entry name" value="Winged helix' DNA-binding domain"/>
    <property type="match status" value="1"/>
</dbReference>
<dbReference type="PANTHER" id="PTHR30537:SF5">
    <property type="entry name" value="HTH-TYPE TRANSCRIPTIONAL ACTIVATOR TTDR-RELATED"/>
    <property type="match status" value="1"/>
</dbReference>
<comment type="caution">
    <text evidence="6">The sequence shown here is derived from an EMBL/GenBank/DDBJ whole genome shotgun (WGS) entry which is preliminary data.</text>
</comment>
<evidence type="ECO:0000313" key="7">
    <source>
        <dbReference type="Proteomes" id="UP000295673"/>
    </source>
</evidence>
<name>A0A4R1N1T0_9RHOB</name>